<dbReference type="EMBL" id="CP159256">
    <property type="protein sequence ID" value="XCG52470.1"/>
    <property type="molecule type" value="Genomic_DNA"/>
</dbReference>
<name>A0AAU8D157_9HYPH</name>
<protein>
    <submittedName>
        <fullName evidence="1">Uncharacterized protein</fullName>
    </submittedName>
</protein>
<sequence>MSTRYYLFQEEGEPQRLSRRLVEGLISGKDSLPKYAGTSQLVLSAMLELEAGLPNEQHGMWKRVSVFMSAAAKSHHSSIQCFNRRAHIIQLTWGYPRGRAKGQRH</sequence>
<gene>
    <name evidence="1" type="ORF">ABVK50_30495</name>
</gene>
<dbReference type="RefSeq" id="WP_353646672.1">
    <property type="nucleotide sequence ID" value="NZ_CP159256.1"/>
</dbReference>
<accession>A0AAU8D157</accession>
<geneLocation type="plasmid" evidence="1">
    <name>pMk2240A</name>
</geneLocation>
<keyword evidence="1" id="KW-0614">Plasmid</keyword>
<reference evidence="1" key="1">
    <citation type="submission" date="2024-06" db="EMBL/GenBank/DDBJ databases">
        <title>Mesorhizobium karijinii sp. nov., a symbiont of the iconic Swainsona formosa from arid Australia.</title>
        <authorList>
            <person name="Hill Y.J."/>
            <person name="Watkin E.L.J."/>
            <person name="O'Hara G.W."/>
            <person name="Terpolilli J."/>
            <person name="Tye M.L."/>
            <person name="Kohlmeier M.G."/>
        </authorList>
    </citation>
    <scope>NUCLEOTIDE SEQUENCE</scope>
    <source>
        <strain evidence="1">WSM2240</strain>
        <plasmid evidence="1">pMk2240A</plasmid>
    </source>
</reference>
<evidence type="ECO:0000313" key="1">
    <source>
        <dbReference type="EMBL" id="XCG52470.1"/>
    </source>
</evidence>
<dbReference type="AlphaFoldDB" id="A0AAU8D157"/>
<organism evidence="1">
    <name type="scientific">Mesorhizobium sp. WSM2240</name>
    <dbReference type="NCBI Taxonomy" id="3228851"/>
    <lineage>
        <taxon>Bacteria</taxon>
        <taxon>Pseudomonadati</taxon>
        <taxon>Pseudomonadota</taxon>
        <taxon>Alphaproteobacteria</taxon>
        <taxon>Hyphomicrobiales</taxon>
        <taxon>Phyllobacteriaceae</taxon>
        <taxon>Mesorhizobium</taxon>
    </lineage>
</organism>
<proteinExistence type="predicted"/>